<gene>
    <name evidence="2" type="ORF">Zm00014a_004203</name>
</gene>
<evidence type="ECO:0000256" key="1">
    <source>
        <dbReference type="SAM" id="MobiDB-lite"/>
    </source>
</evidence>
<dbReference type="AlphaFoldDB" id="A0A3L6EW60"/>
<comment type="caution">
    <text evidence="2">The sequence shown here is derived from an EMBL/GenBank/DDBJ whole genome shotgun (WGS) entry which is preliminary data.</text>
</comment>
<reference evidence="2 3" key="1">
    <citation type="journal article" date="2018" name="Nat. Genet.">
        <title>Extensive intraspecific gene order and gene structural variations between Mo17 and other maize genomes.</title>
        <authorList>
            <person name="Sun S."/>
            <person name="Zhou Y."/>
            <person name="Chen J."/>
            <person name="Shi J."/>
            <person name="Zhao H."/>
            <person name="Zhao H."/>
            <person name="Song W."/>
            <person name="Zhang M."/>
            <person name="Cui Y."/>
            <person name="Dong X."/>
            <person name="Liu H."/>
            <person name="Ma X."/>
            <person name="Jiao Y."/>
            <person name="Wang B."/>
            <person name="Wei X."/>
            <person name="Stein J.C."/>
            <person name="Glaubitz J.C."/>
            <person name="Lu F."/>
            <person name="Yu G."/>
            <person name="Liang C."/>
            <person name="Fengler K."/>
            <person name="Li B."/>
            <person name="Rafalski A."/>
            <person name="Schnable P.S."/>
            <person name="Ware D.H."/>
            <person name="Buckler E.S."/>
            <person name="Lai J."/>
        </authorList>
    </citation>
    <scope>NUCLEOTIDE SEQUENCE [LARGE SCALE GENOMIC DNA]</scope>
    <source>
        <strain evidence="3">cv. Missouri 17</strain>
        <tissue evidence="2">Seedling</tissue>
    </source>
</reference>
<accession>A0A3L6EW60</accession>
<evidence type="ECO:0000313" key="3">
    <source>
        <dbReference type="Proteomes" id="UP000251960"/>
    </source>
</evidence>
<dbReference type="Proteomes" id="UP000251960">
    <property type="component" value="Chromosome 5"/>
</dbReference>
<sequence>MASSSSSNPASPQPPPMLPPPPPEPASAPTPQPLLPEARPRPSPTVADSFRGLLRSGHALVRAVFGANSAHSRLPVKHQQHHLHRHQPQHRPGEIMKRIQRETLSDVRKFKEKHDEIEHILSLYKTGKGLELLDLPIQVKIALDATGALFLVGDDDNGNEFERARADLDKAGRRTGLRSRFVFESKTRGKADTIAAELSTQLGASAGHHLGRPVELTRLQYSARVNRWLSLTLVPFGARCTNFLHSSSMIQNLRAQASLDGPPSTFEHHDCGAGLRIQGSKLTASLAGLILGSGGLDSGGGGGGTTNRVTTFGQVTCRPANDVKLSLSGLWQVHSPSSSSSRLNHVGIVAIPRGSLRPEHPTGGGTTEGHTELSIKFDNRAGGAMALMVDCELYETLKTEGWVQMDRSRPSSHGPLRWGFSLSDVPDNELGWGVKVSGGTAGETTTTTTRGRGRSQLQQQQHQHLELEGFLNFNLGKGARLQPALVYATRTKSTATPALFLRSSWVM</sequence>
<dbReference type="ExpressionAtlas" id="A0A3L6EW60">
    <property type="expression patterns" value="baseline and differential"/>
</dbReference>
<dbReference type="EMBL" id="NCVQ01000006">
    <property type="protein sequence ID" value="PWZ24959.1"/>
    <property type="molecule type" value="Genomic_DNA"/>
</dbReference>
<dbReference type="PANTHER" id="PTHR35097">
    <property type="entry name" value="GDSL ESTERASE/LIPASE"/>
    <property type="match status" value="1"/>
</dbReference>
<feature type="compositionally biased region" description="Pro residues" evidence="1">
    <location>
        <begin position="11"/>
        <end position="34"/>
    </location>
</feature>
<proteinExistence type="predicted"/>
<evidence type="ECO:0000313" key="2">
    <source>
        <dbReference type="EMBL" id="PWZ24959.1"/>
    </source>
</evidence>
<protein>
    <submittedName>
        <fullName evidence="2">Uncharacterized protein</fullName>
    </submittedName>
</protein>
<organism evidence="2 3">
    <name type="scientific">Zea mays</name>
    <name type="common">Maize</name>
    <dbReference type="NCBI Taxonomy" id="4577"/>
    <lineage>
        <taxon>Eukaryota</taxon>
        <taxon>Viridiplantae</taxon>
        <taxon>Streptophyta</taxon>
        <taxon>Embryophyta</taxon>
        <taxon>Tracheophyta</taxon>
        <taxon>Spermatophyta</taxon>
        <taxon>Magnoliopsida</taxon>
        <taxon>Liliopsida</taxon>
        <taxon>Poales</taxon>
        <taxon>Poaceae</taxon>
        <taxon>PACMAD clade</taxon>
        <taxon>Panicoideae</taxon>
        <taxon>Andropogonodae</taxon>
        <taxon>Andropogoneae</taxon>
        <taxon>Tripsacinae</taxon>
        <taxon>Zea</taxon>
    </lineage>
</organism>
<name>A0A3L6EW60_MAIZE</name>
<feature type="region of interest" description="Disordered" evidence="1">
    <location>
        <begin position="1"/>
        <end position="47"/>
    </location>
</feature>
<feature type="compositionally biased region" description="Low complexity" evidence="1">
    <location>
        <begin position="1"/>
        <end position="10"/>
    </location>
</feature>
<dbReference type="PANTHER" id="PTHR35097:SF2">
    <property type="entry name" value="OS10G0438300 PROTEIN"/>
    <property type="match status" value="1"/>
</dbReference>